<keyword evidence="3" id="KW-1185">Reference proteome</keyword>
<feature type="region of interest" description="Disordered" evidence="1">
    <location>
        <begin position="1"/>
        <end position="25"/>
    </location>
</feature>
<reference evidence="2" key="1">
    <citation type="submission" date="2023-07" db="EMBL/GenBank/DDBJ databases">
        <authorList>
            <consortium name="CYATHOMIX"/>
        </authorList>
    </citation>
    <scope>NUCLEOTIDE SEQUENCE</scope>
    <source>
        <strain evidence="2">N/A</strain>
    </source>
</reference>
<proteinExistence type="predicted"/>
<evidence type="ECO:0000256" key="1">
    <source>
        <dbReference type="SAM" id="MobiDB-lite"/>
    </source>
</evidence>
<dbReference type="EMBL" id="CATQJL010000001">
    <property type="protein sequence ID" value="CAJ0589912.1"/>
    <property type="molecule type" value="Genomic_DNA"/>
</dbReference>
<evidence type="ECO:0000313" key="3">
    <source>
        <dbReference type="Proteomes" id="UP001176961"/>
    </source>
</evidence>
<name>A0AA36GDE6_CYLNA</name>
<dbReference type="AlphaFoldDB" id="A0AA36GDE6"/>
<accession>A0AA36GDE6</accession>
<gene>
    <name evidence="2" type="ORF">CYNAS_LOCUS1895</name>
</gene>
<dbReference type="Proteomes" id="UP001176961">
    <property type="component" value="Unassembled WGS sequence"/>
</dbReference>
<sequence length="131" mass="14770">MQNDLVRETHAAAVSTHTDSGSKVRSSFRSSMKFLMRTHPDTSERSRWLDTKDASARKISSNSVASTLSRLTSRLTINPTIRWTPASKINHDTPEGRLEFYNQVCHKLLKKSKPTWSPHTIGVAVPYPMCT</sequence>
<protein>
    <submittedName>
        <fullName evidence="2">Uncharacterized protein</fullName>
    </submittedName>
</protein>
<evidence type="ECO:0000313" key="2">
    <source>
        <dbReference type="EMBL" id="CAJ0589912.1"/>
    </source>
</evidence>
<organism evidence="2 3">
    <name type="scientific">Cylicocyclus nassatus</name>
    <name type="common">Nematode worm</name>
    <dbReference type="NCBI Taxonomy" id="53992"/>
    <lineage>
        <taxon>Eukaryota</taxon>
        <taxon>Metazoa</taxon>
        <taxon>Ecdysozoa</taxon>
        <taxon>Nematoda</taxon>
        <taxon>Chromadorea</taxon>
        <taxon>Rhabditida</taxon>
        <taxon>Rhabditina</taxon>
        <taxon>Rhabditomorpha</taxon>
        <taxon>Strongyloidea</taxon>
        <taxon>Strongylidae</taxon>
        <taxon>Cylicocyclus</taxon>
    </lineage>
</organism>
<comment type="caution">
    <text evidence="2">The sequence shown here is derived from an EMBL/GenBank/DDBJ whole genome shotgun (WGS) entry which is preliminary data.</text>
</comment>
<feature type="compositionally biased region" description="Basic and acidic residues" evidence="1">
    <location>
        <begin position="1"/>
        <end position="10"/>
    </location>
</feature>